<reference evidence="2" key="1">
    <citation type="submission" date="2017-03" db="EMBL/GenBank/DDBJ databases">
        <title>Phytopthora megakarya and P. palmivora, two closely related causual agents of cacao black pod achieved similar genome size and gene model numbers by different mechanisms.</title>
        <authorList>
            <person name="Ali S."/>
            <person name="Shao J."/>
            <person name="Larry D.J."/>
            <person name="Kronmiller B."/>
            <person name="Shen D."/>
            <person name="Strem M.D."/>
            <person name="Melnick R.L."/>
            <person name="Guiltinan M.J."/>
            <person name="Tyler B.M."/>
            <person name="Meinhardt L.W."/>
            <person name="Bailey B.A."/>
        </authorList>
    </citation>
    <scope>NUCLEOTIDE SEQUENCE [LARGE SCALE GENOMIC DNA]</scope>
    <source>
        <strain evidence="2">zdho120</strain>
    </source>
</reference>
<accession>A0A225WAT0</accession>
<comment type="caution">
    <text evidence="1">The sequence shown here is derived from an EMBL/GenBank/DDBJ whole genome shotgun (WGS) entry which is preliminary data.</text>
</comment>
<keyword evidence="1" id="KW-0547">Nucleotide-binding</keyword>
<gene>
    <name evidence="1" type="ORF">PHMEG_00012011</name>
</gene>
<name>A0A225WAT0_9STRA</name>
<protein>
    <submittedName>
        <fullName evidence="1">Helitron helicase</fullName>
    </submittedName>
</protein>
<proteinExistence type="predicted"/>
<keyword evidence="2" id="KW-1185">Reference proteome</keyword>
<sequence length="114" mass="13181">MLHDPCGQQNPNCLCMKNGKCWKKFPNTFSDETVVVEDKSSYIYKYVYKGSDRYISPIDKSNFHTQGSYHSVVNLPIHLESMSMVTYRAQATIPQLQILIRREAQTQLTTVFNL</sequence>
<evidence type="ECO:0000313" key="2">
    <source>
        <dbReference type="Proteomes" id="UP000198211"/>
    </source>
</evidence>
<evidence type="ECO:0000313" key="1">
    <source>
        <dbReference type="EMBL" id="OWZ14504.1"/>
    </source>
</evidence>
<keyword evidence="1" id="KW-0347">Helicase</keyword>
<keyword evidence="1" id="KW-0067">ATP-binding</keyword>
<dbReference type="EMBL" id="NBNE01001324">
    <property type="protein sequence ID" value="OWZ14504.1"/>
    <property type="molecule type" value="Genomic_DNA"/>
</dbReference>
<organism evidence="1 2">
    <name type="scientific">Phytophthora megakarya</name>
    <dbReference type="NCBI Taxonomy" id="4795"/>
    <lineage>
        <taxon>Eukaryota</taxon>
        <taxon>Sar</taxon>
        <taxon>Stramenopiles</taxon>
        <taxon>Oomycota</taxon>
        <taxon>Peronosporomycetes</taxon>
        <taxon>Peronosporales</taxon>
        <taxon>Peronosporaceae</taxon>
        <taxon>Phytophthora</taxon>
    </lineage>
</organism>
<dbReference type="AlphaFoldDB" id="A0A225WAT0"/>
<dbReference type="Proteomes" id="UP000198211">
    <property type="component" value="Unassembled WGS sequence"/>
</dbReference>
<keyword evidence="1" id="KW-0378">Hydrolase</keyword>
<dbReference type="GO" id="GO:0004386">
    <property type="term" value="F:helicase activity"/>
    <property type="evidence" value="ECO:0007669"/>
    <property type="project" value="UniProtKB-KW"/>
</dbReference>